<dbReference type="SMART" id="SM00086">
    <property type="entry name" value="PAC"/>
    <property type="match status" value="2"/>
</dbReference>
<dbReference type="InterPro" id="IPR001610">
    <property type="entry name" value="PAC"/>
</dbReference>
<dbReference type="InterPro" id="IPR029787">
    <property type="entry name" value="Nucleotide_cyclase"/>
</dbReference>
<dbReference type="NCBIfam" id="TIGR00229">
    <property type="entry name" value="sensory_box"/>
    <property type="match status" value="4"/>
</dbReference>
<keyword evidence="1" id="KW-0175">Coiled coil</keyword>
<dbReference type="Pfam" id="PF08448">
    <property type="entry name" value="PAS_4"/>
    <property type="match status" value="2"/>
</dbReference>
<sequence length="1087" mass="123885">MNREEAGRAVSDADREHDYRVRKGREVCLKRVVPIGFGIALSVFVIVTIFSYMNMARLITVGKTRTRVYDTVERLESLLTYSNAAESGKNEYIITGDTGSLEAYYDGIDIIEKEIQDLRRVMADNVRQQRRFDTLEPLIEQRFANLREAIGYQQKRGFNSAVQGRLSEEGKKLQESVRTVVTHMIREEKALLRRLEVQMEAAGRGAFAAMTLGTLMSFLILYRVFYLLDREMAERQRAESALRESEERLALIISKSPDMVFQQDRELRYVWITNLPPPFLEGEVLGKTDFDLFPPEEAEPLVKYKRKVLETGSGLRFEMEVTYGGAVHCFDEAVEPWQDREGHVAGITGYARDITEKKRTEEALKKSEQRLSMMVENLPAGALHREGNSVFFNKAVEELTGHTRSEIVTLDQWFAALYGPQADVVRGYYEEDRAAGFPSTRTVPVTRKDGRTRYVEFAAYQYGEEREVWLLHDVTESKRAADALRQNEQLLRKILETIPVGVWVTDEEGTLLIENPAGRQIWCDRRAEGEGATGEYKGWWADTGKMIEPGEWALARLLLTGRPSLNEVIDIECLDGTRKTVLSSAVPIRDEEGKLVYAIVVNQDITERKRTERELERLSRTYELILKSAGEGIFGMDREGKYTFVNHAAADMLGYTEEELVGRSMHTLIHHTRADGSSYPEEECLIFKGLREGTVQRSDDEVFWRKDGTSFPVEYISTPIIEKGAVVGAVVTFREITERKRSEESLSKYIRELEQRNREIEMLSGMASMLQACVTVEEVYTVIGTSLQKLFSGEAGVVYLFSSSRDIFEPVVFWGEERLPGEPLEAKECWALRLGRAYTVDSSHEGMSCLHVANVLPAGYLCVPLAAQGETMGLLHMRFGAHWLYSPEEARERRRSMERLVEAVAESIALSLANFKLRESLYLQSTHDPLTGLCNRRSMDELLEKELHRMARKGQTLGLIMLDIDHFKPFNDTYGHKAGDMLLRELGSFLRRNIREEDYACRYGGEEFVIILPETTPEKGRYRAEQIRERIKEIRLHYEGQVLPAVTLSLGVSFFPLNGSTIDELLRAADVALYHAKSEGRDRVATA</sequence>
<dbReference type="InterPro" id="IPR043128">
    <property type="entry name" value="Rev_trsase/Diguanyl_cyclase"/>
</dbReference>
<keyword evidence="2" id="KW-0472">Membrane</keyword>
<dbReference type="InterPro" id="IPR003018">
    <property type="entry name" value="GAF"/>
</dbReference>
<dbReference type="SUPFAM" id="SSF55073">
    <property type="entry name" value="Nucleotide cyclase"/>
    <property type="match status" value="1"/>
</dbReference>
<dbReference type="InterPro" id="IPR000700">
    <property type="entry name" value="PAS-assoc_C"/>
</dbReference>
<evidence type="ECO:0000259" key="4">
    <source>
        <dbReference type="PROSITE" id="PS50113"/>
    </source>
</evidence>
<dbReference type="PANTHER" id="PTHR44757:SF2">
    <property type="entry name" value="BIOFILM ARCHITECTURE MAINTENANCE PROTEIN MBAA"/>
    <property type="match status" value="1"/>
</dbReference>
<dbReference type="PROSITE" id="PS50887">
    <property type="entry name" value="GGDEF"/>
    <property type="match status" value="1"/>
</dbReference>
<dbReference type="InterPro" id="IPR052155">
    <property type="entry name" value="Biofilm_reg_signaling"/>
</dbReference>
<organism evidence="6 7">
    <name type="scientific">Candidatus Nitrobium versatile</name>
    <dbReference type="NCBI Taxonomy" id="2884831"/>
    <lineage>
        <taxon>Bacteria</taxon>
        <taxon>Pseudomonadati</taxon>
        <taxon>Nitrospirota</taxon>
        <taxon>Nitrospiria</taxon>
        <taxon>Nitrospirales</taxon>
        <taxon>Nitrospiraceae</taxon>
        <taxon>Candidatus Nitrobium</taxon>
    </lineage>
</organism>
<keyword evidence="2" id="KW-0812">Transmembrane</keyword>
<keyword evidence="2" id="KW-1133">Transmembrane helix</keyword>
<dbReference type="Pfam" id="PF05227">
    <property type="entry name" value="CHASE3"/>
    <property type="match status" value="1"/>
</dbReference>
<dbReference type="InterPro" id="IPR000160">
    <property type="entry name" value="GGDEF_dom"/>
</dbReference>
<reference evidence="6" key="2">
    <citation type="submission" date="2021-08" db="EMBL/GenBank/DDBJ databases">
        <authorList>
            <person name="Dalcin Martins P."/>
        </authorList>
    </citation>
    <scope>NUCLEOTIDE SEQUENCE</scope>
    <source>
        <strain evidence="6">MAG_39</strain>
    </source>
</reference>
<dbReference type="InterPro" id="IPR029016">
    <property type="entry name" value="GAF-like_dom_sf"/>
</dbReference>
<evidence type="ECO:0000313" key="6">
    <source>
        <dbReference type="EMBL" id="MBZ0155986.1"/>
    </source>
</evidence>
<dbReference type="SUPFAM" id="SSF55781">
    <property type="entry name" value="GAF domain-like"/>
    <property type="match status" value="1"/>
</dbReference>
<dbReference type="EMBL" id="JAIOIV010000059">
    <property type="protein sequence ID" value="MBZ0155986.1"/>
    <property type="molecule type" value="Genomic_DNA"/>
</dbReference>
<proteinExistence type="predicted"/>
<feature type="domain" description="PAC" evidence="4">
    <location>
        <begin position="697"/>
        <end position="748"/>
    </location>
</feature>
<feature type="coiled-coil region" evidence="1">
    <location>
        <begin position="601"/>
        <end position="628"/>
    </location>
</feature>
<feature type="domain" description="PAC" evidence="4">
    <location>
        <begin position="313"/>
        <end position="366"/>
    </location>
</feature>
<dbReference type="GO" id="GO:0003824">
    <property type="term" value="F:catalytic activity"/>
    <property type="evidence" value="ECO:0007669"/>
    <property type="project" value="UniProtKB-ARBA"/>
</dbReference>
<dbReference type="CDD" id="cd19410">
    <property type="entry name" value="HK9-like_sensor"/>
    <property type="match status" value="1"/>
</dbReference>
<gene>
    <name evidence="6" type="ORF">K8I29_07190</name>
</gene>
<dbReference type="Pfam" id="PF13426">
    <property type="entry name" value="PAS_9"/>
    <property type="match status" value="1"/>
</dbReference>
<dbReference type="InterPro" id="IPR013656">
    <property type="entry name" value="PAS_4"/>
</dbReference>
<dbReference type="InterPro" id="IPR035965">
    <property type="entry name" value="PAS-like_dom_sf"/>
</dbReference>
<dbReference type="Proteomes" id="UP000705867">
    <property type="component" value="Unassembled WGS sequence"/>
</dbReference>
<dbReference type="Gene3D" id="3.30.450.20">
    <property type="entry name" value="PAS domain"/>
    <property type="match status" value="4"/>
</dbReference>
<evidence type="ECO:0000313" key="7">
    <source>
        <dbReference type="Proteomes" id="UP000705867"/>
    </source>
</evidence>
<feature type="domain" description="GGDEF" evidence="5">
    <location>
        <begin position="955"/>
        <end position="1087"/>
    </location>
</feature>
<dbReference type="SMART" id="SM00091">
    <property type="entry name" value="PAS"/>
    <property type="match status" value="4"/>
</dbReference>
<dbReference type="NCBIfam" id="TIGR00254">
    <property type="entry name" value="GGDEF"/>
    <property type="match status" value="1"/>
</dbReference>
<evidence type="ECO:0000256" key="2">
    <source>
        <dbReference type="SAM" id="Phobius"/>
    </source>
</evidence>
<protein>
    <submittedName>
        <fullName evidence="6">PAS domain S-box protein</fullName>
    </submittedName>
</protein>
<feature type="domain" description="PAS" evidence="3">
    <location>
        <begin position="487"/>
        <end position="521"/>
    </location>
</feature>
<dbReference type="PROSITE" id="PS50113">
    <property type="entry name" value="PAC"/>
    <property type="match status" value="3"/>
</dbReference>
<dbReference type="Pfam" id="PF00990">
    <property type="entry name" value="GGDEF"/>
    <property type="match status" value="1"/>
</dbReference>
<dbReference type="CDD" id="cd01949">
    <property type="entry name" value="GGDEF"/>
    <property type="match status" value="1"/>
</dbReference>
<dbReference type="Pfam" id="PF00989">
    <property type="entry name" value="PAS"/>
    <property type="match status" value="1"/>
</dbReference>
<dbReference type="InterPro" id="IPR007891">
    <property type="entry name" value="CHASE3"/>
</dbReference>
<evidence type="ECO:0000259" key="5">
    <source>
        <dbReference type="PROSITE" id="PS50887"/>
    </source>
</evidence>
<feature type="domain" description="PAC" evidence="4">
    <location>
        <begin position="564"/>
        <end position="617"/>
    </location>
</feature>
<dbReference type="AlphaFoldDB" id="A0A953LWJ1"/>
<reference evidence="6" key="1">
    <citation type="journal article" date="2021" name="bioRxiv">
        <title>Unraveling nitrogen, sulfur and carbon metabolic pathways and microbial community transcriptional responses to substrate deprivation and toxicity stresses in a bioreactor mimicking anoxic brackish coastal sediment conditions.</title>
        <authorList>
            <person name="Martins P.D."/>
            <person name="Echeveste M.J."/>
            <person name="Arshad A."/>
            <person name="Kurth J."/>
            <person name="Ouboter H."/>
            <person name="Jetten M.S.M."/>
            <person name="Welte C.U."/>
        </authorList>
    </citation>
    <scope>NUCLEOTIDE SEQUENCE</scope>
    <source>
        <strain evidence="6">MAG_39</strain>
    </source>
</reference>
<feature type="domain" description="PAS" evidence="3">
    <location>
        <begin position="367"/>
        <end position="408"/>
    </location>
</feature>
<dbReference type="SUPFAM" id="SSF55785">
    <property type="entry name" value="PYP-like sensor domain (PAS domain)"/>
    <property type="match status" value="4"/>
</dbReference>
<dbReference type="Gene3D" id="3.30.70.270">
    <property type="match status" value="1"/>
</dbReference>
<dbReference type="SMART" id="SM00065">
    <property type="entry name" value="GAF"/>
    <property type="match status" value="1"/>
</dbReference>
<dbReference type="InterPro" id="IPR000014">
    <property type="entry name" value="PAS"/>
</dbReference>
<dbReference type="GO" id="GO:0006355">
    <property type="term" value="P:regulation of DNA-templated transcription"/>
    <property type="evidence" value="ECO:0007669"/>
    <property type="project" value="InterPro"/>
</dbReference>
<evidence type="ECO:0000259" key="3">
    <source>
        <dbReference type="PROSITE" id="PS50112"/>
    </source>
</evidence>
<name>A0A953LWJ1_9BACT</name>
<dbReference type="Gene3D" id="3.30.450.40">
    <property type="match status" value="1"/>
</dbReference>
<dbReference type="PANTHER" id="PTHR44757">
    <property type="entry name" value="DIGUANYLATE CYCLASE DGCP"/>
    <property type="match status" value="1"/>
</dbReference>
<dbReference type="FunFam" id="3.30.70.270:FF:000001">
    <property type="entry name" value="Diguanylate cyclase domain protein"/>
    <property type="match status" value="1"/>
</dbReference>
<accession>A0A953LWJ1</accession>
<feature type="coiled-coil region" evidence="1">
    <location>
        <begin position="228"/>
        <end position="255"/>
    </location>
</feature>
<dbReference type="SMART" id="SM00267">
    <property type="entry name" value="GGDEF"/>
    <property type="match status" value="1"/>
</dbReference>
<dbReference type="PROSITE" id="PS50112">
    <property type="entry name" value="PAS"/>
    <property type="match status" value="3"/>
</dbReference>
<dbReference type="CDD" id="cd00130">
    <property type="entry name" value="PAS"/>
    <property type="match status" value="3"/>
</dbReference>
<dbReference type="InterPro" id="IPR013767">
    <property type="entry name" value="PAS_fold"/>
</dbReference>
<feature type="domain" description="PAS" evidence="3">
    <location>
        <begin position="618"/>
        <end position="670"/>
    </location>
</feature>
<comment type="caution">
    <text evidence="6">The sequence shown here is derived from an EMBL/GenBank/DDBJ whole genome shotgun (WGS) entry which is preliminary data.</text>
</comment>
<evidence type="ECO:0000256" key="1">
    <source>
        <dbReference type="SAM" id="Coils"/>
    </source>
</evidence>
<feature type="transmembrane region" description="Helical" evidence="2">
    <location>
        <begin position="32"/>
        <end position="53"/>
    </location>
</feature>